<gene>
    <name evidence="3" type="ORF">B0H16DRAFT_1894840</name>
</gene>
<comment type="caution">
    <text evidence="3">The sequence shown here is derived from an EMBL/GenBank/DDBJ whole genome shotgun (WGS) entry which is preliminary data.</text>
</comment>
<feature type="region of interest" description="Disordered" evidence="2">
    <location>
        <begin position="22"/>
        <end position="41"/>
    </location>
</feature>
<evidence type="ECO:0000256" key="2">
    <source>
        <dbReference type="SAM" id="MobiDB-lite"/>
    </source>
</evidence>
<feature type="coiled-coil region" evidence="1">
    <location>
        <begin position="283"/>
        <end position="310"/>
    </location>
</feature>
<proteinExistence type="predicted"/>
<feature type="region of interest" description="Disordered" evidence="2">
    <location>
        <begin position="232"/>
        <end position="273"/>
    </location>
</feature>
<feature type="compositionally biased region" description="Low complexity" evidence="2">
    <location>
        <begin position="246"/>
        <end position="259"/>
    </location>
</feature>
<dbReference type="Proteomes" id="UP001215598">
    <property type="component" value="Unassembled WGS sequence"/>
</dbReference>
<evidence type="ECO:0000313" key="4">
    <source>
        <dbReference type="Proteomes" id="UP001215598"/>
    </source>
</evidence>
<protein>
    <submittedName>
        <fullName evidence="3">Uncharacterized protein</fullName>
    </submittedName>
</protein>
<dbReference type="EMBL" id="JARKIB010000188">
    <property type="protein sequence ID" value="KAJ7726206.1"/>
    <property type="molecule type" value="Genomic_DNA"/>
</dbReference>
<keyword evidence="4" id="KW-1185">Reference proteome</keyword>
<evidence type="ECO:0000313" key="3">
    <source>
        <dbReference type="EMBL" id="KAJ7726206.1"/>
    </source>
</evidence>
<accession>A0AAD7HQT6</accession>
<evidence type="ECO:0000256" key="1">
    <source>
        <dbReference type="SAM" id="Coils"/>
    </source>
</evidence>
<organism evidence="3 4">
    <name type="scientific">Mycena metata</name>
    <dbReference type="NCBI Taxonomy" id="1033252"/>
    <lineage>
        <taxon>Eukaryota</taxon>
        <taxon>Fungi</taxon>
        <taxon>Dikarya</taxon>
        <taxon>Basidiomycota</taxon>
        <taxon>Agaricomycotina</taxon>
        <taxon>Agaricomycetes</taxon>
        <taxon>Agaricomycetidae</taxon>
        <taxon>Agaricales</taxon>
        <taxon>Marasmiineae</taxon>
        <taxon>Mycenaceae</taxon>
        <taxon>Mycena</taxon>
    </lineage>
</organism>
<name>A0AAD7HQT6_9AGAR</name>
<dbReference type="AlphaFoldDB" id="A0AAD7HQT6"/>
<reference evidence="3" key="1">
    <citation type="submission" date="2023-03" db="EMBL/GenBank/DDBJ databases">
        <title>Massive genome expansion in bonnet fungi (Mycena s.s.) driven by repeated elements and novel gene families across ecological guilds.</title>
        <authorList>
            <consortium name="Lawrence Berkeley National Laboratory"/>
            <person name="Harder C.B."/>
            <person name="Miyauchi S."/>
            <person name="Viragh M."/>
            <person name="Kuo A."/>
            <person name="Thoen E."/>
            <person name="Andreopoulos B."/>
            <person name="Lu D."/>
            <person name="Skrede I."/>
            <person name="Drula E."/>
            <person name="Henrissat B."/>
            <person name="Morin E."/>
            <person name="Kohler A."/>
            <person name="Barry K."/>
            <person name="LaButti K."/>
            <person name="Morin E."/>
            <person name="Salamov A."/>
            <person name="Lipzen A."/>
            <person name="Mereny Z."/>
            <person name="Hegedus B."/>
            <person name="Baldrian P."/>
            <person name="Stursova M."/>
            <person name="Weitz H."/>
            <person name="Taylor A."/>
            <person name="Grigoriev I.V."/>
            <person name="Nagy L.G."/>
            <person name="Martin F."/>
            <person name="Kauserud H."/>
        </authorList>
    </citation>
    <scope>NUCLEOTIDE SEQUENCE</scope>
    <source>
        <strain evidence="3">CBHHK182m</strain>
    </source>
</reference>
<keyword evidence="1" id="KW-0175">Coiled coil</keyword>
<sequence>MSSAPSAPPAARQPFVHNWGIPEIRRPPLAPPSNGQYPGRNPLPLHGLRFNPLGAFDLRRHLGIFPHDPSIWNTYRQRFLAADIAWLATGASDDNQHEPGARGFFPEFRNLRDSLPSNDLGYTARADFSESIRRMIWDLAMMWDRTFGSTTIILHVNGTMIPGSPASPDYLRASAHNAIANIAQTFIESVGVPTVRAWAEDARLLGWRLTQGHGIVTPNHVDVNELIPTPQQNGSSHYVFRGRPQTGASSVTADSDSTTQLPPSPGSTRYGSEEPLSAETMALLSALERIAVLESEVEQLRGHLEATTNDHLSTIQQLATTEAELNAATAREVGYGDQQRELQAYVMSLQRQGSVRRASLRIARQRRPRALPKTQAFLEKHSLEEHLPAMRMATRLAPPTRWYLEIAALDLDDKVAGELLDCLEADCL</sequence>